<protein>
    <submittedName>
        <fullName evidence="3">EVE domain protein</fullName>
    </submittedName>
</protein>
<dbReference type="EMBL" id="CP036261">
    <property type="protein sequence ID" value="QDS90693.1"/>
    <property type="molecule type" value="Genomic_DNA"/>
</dbReference>
<dbReference type="FunFam" id="3.10.590.10:FF:000003">
    <property type="entry name" value="Thymocyte nuclear protein 1"/>
    <property type="match status" value="1"/>
</dbReference>
<dbReference type="InterPro" id="IPR052181">
    <property type="entry name" value="5hmC_binding"/>
</dbReference>
<dbReference type="RefSeq" id="WP_145123303.1">
    <property type="nucleotide sequence ID" value="NZ_CP036261.1"/>
</dbReference>
<dbReference type="PANTHER" id="PTHR14087:SF7">
    <property type="entry name" value="THYMOCYTE NUCLEAR PROTEIN 1"/>
    <property type="match status" value="1"/>
</dbReference>
<name>A0A517M748_9BACT</name>
<feature type="domain" description="EVE" evidence="2">
    <location>
        <begin position="2"/>
        <end position="151"/>
    </location>
</feature>
<dbReference type="OrthoDB" id="9791347at2"/>
<gene>
    <name evidence="3" type="ORF">EC9_49080</name>
</gene>
<evidence type="ECO:0000313" key="3">
    <source>
        <dbReference type="EMBL" id="QDS90693.1"/>
    </source>
</evidence>
<dbReference type="SUPFAM" id="SSF88697">
    <property type="entry name" value="PUA domain-like"/>
    <property type="match status" value="1"/>
</dbReference>
<evidence type="ECO:0000259" key="2">
    <source>
        <dbReference type="Pfam" id="PF01878"/>
    </source>
</evidence>
<evidence type="ECO:0000256" key="1">
    <source>
        <dbReference type="ARBA" id="ARBA00022553"/>
    </source>
</evidence>
<dbReference type="AlphaFoldDB" id="A0A517M748"/>
<proteinExistence type="predicted"/>
<dbReference type="InterPro" id="IPR015947">
    <property type="entry name" value="PUA-like_sf"/>
</dbReference>
<sequence length="159" mass="18364">MKYWLMKTEPGTYSIEDLAKEKRKTTCWEGVRNYQARNMMRDDFKKGDRVLFYHSGGKDPAVVGTAKIAKGAYPDHFAWDSGSKYYDPKSSPENPRWFMVDVQLDKAFEQPVTLSQMRNEPQLEQMELLRKGSRLSVQPVTESEFEVVLKMAEAAKNKA</sequence>
<dbReference type="InterPro" id="IPR002740">
    <property type="entry name" value="EVE_domain"/>
</dbReference>
<dbReference type="PANTHER" id="PTHR14087">
    <property type="entry name" value="THYMOCYTE NUCLEAR PROTEIN 1"/>
    <property type="match status" value="1"/>
</dbReference>
<evidence type="ECO:0000313" key="4">
    <source>
        <dbReference type="Proteomes" id="UP000319557"/>
    </source>
</evidence>
<reference evidence="3 4" key="1">
    <citation type="submission" date="2019-02" db="EMBL/GenBank/DDBJ databases">
        <title>Deep-cultivation of Planctomycetes and their phenomic and genomic characterization uncovers novel biology.</title>
        <authorList>
            <person name="Wiegand S."/>
            <person name="Jogler M."/>
            <person name="Boedeker C."/>
            <person name="Pinto D."/>
            <person name="Vollmers J."/>
            <person name="Rivas-Marin E."/>
            <person name="Kohn T."/>
            <person name="Peeters S.H."/>
            <person name="Heuer A."/>
            <person name="Rast P."/>
            <person name="Oberbeckmann S."/>
            <person name="Bunk B."/>
            <person name="Jeske O."/>
            <person name="Meyerdierks A."/>
            <person name="Storesund J.E."/>
            <person name="Kallscheuer N."/>
            <person name="Luecker S."/>
            <person name="Lage O.M."/>
            <person name="Pohl T."/>
            <person name="Merkel B.J."/>
            <person name="Hornburger P."/>
            <person name="Mueller R.-W."/>
            <person name="Bruemmer F."/>
            <person name="Labrenz M."/>
            <person name="Spormann A.M."/>
            <person name="Op den Camp H."/>
            <person name="Overmann J."/>
            <person name="Amann R."/>
            <person name="Jetten M.S.M."/>
            <person name="Mascher T."/>
            <person name="Medema M.H."/>
            <person name="Devos D.P."/>
            <person name="Kaster A.-K."/>
            <person name="Ovreas L."/>
            <person name="Rohde M."/>
            <person name="Galperin M.Y."/>
            <person name="Jogler C."/>
        </authorList>
    </citation>
    <scope>NUCLEOTIDE SEQUENCE [LARGE SCALE GENOMIC DNA]</scope>
    <source>
        <strain evidence="3 4">EC9</strain>
    </source>
</reference>
<dbReference type="Gene3D" id="3.10.590.10">
    <property type="entry name" value="ph1033 like domains"/>
    <property type="match status" value="1"/>
</dbReference>
<dbReference type="InterPro" id="IPR047197">
    <property type="entry name" value="THYN1-like_EVE"/>
</dbReference>
<dbReference type="Pfam" id="PF01878">
    <property type="entry name" value="EVE"/>
    <property type="match status" value="1"/>
</dbReference>
<keyword evidence="1" id="KW-0597">Phosphoprotein</keyword>
<accession>A0A517M748</accession>
<dbReference type="CDD" id="cd21133">
    <property type="entry name" value="EVE"/>
    <property type="match status" value="1"/>
</dbReference>
<dbReference type="Proteomes" id="UP000319557">
    <property type="component" value="Chromosome"/>
</dbReference>
<organism evidence="3 4">
    <name type="scientific">Rosistilla ulvae</name>
    <dbReference type="NCBI Taxonomy" id="1930277"/>
    <lineage>
        <taxon>Bacteria</taxon>
        <taxon>Pseudomonadati</taxon>
        <taxon>Planctomycetota</taxon>
        <taxon>Planctomycetia</taxon>
        <taxon>Pirellulales</taxon>
        <taxon>Pirellulaceae</taxon>
        <taxon>Rosistilla</taxon>
    </lineage>
</organism>
<dbReference type="KEGG" id="ruv:EC9_49080"/>
<keyword evidence="4" id="KW-1185">Reference proteome</keyword>